<dbReference type="InterPro" id="IPR000064">
    <property type="entry name" value="NLP_P60_dom"/>
</dbReference>
<dbReference type="Proteomes" id="UP000759443">
    <property type="component" value="Unassembled WGS sequence"/>
</dbReference>
<comment type="similarity">
    <text evidence="1">Belongs to the peptidase C40 family.</text>
</comment>
<name>A0ABS4DYY3_9HYPH</name>
<keyword evidence="2" id="KW-0645">Protease</keyword>
<evidence type="ECO:0000256" key="1">
    <source>
        <dbReference type="ARBA" id="ARBA00007074"/>
    </source>
</evidence>
<evidence type="ECO:0000256" key="3">
    <source>
        <dbReference type="ARBA" id="ARBA00022801"/>
    </source>
</evidence>
<comment type="caution">
    <text evidence="6">The sequence shown here is derived from an EMBL/GenBank/DDBJ whole genome shotgun (WGS) entry which is preliminary data.</text>
</comment>
<dbReference type="InterPro" id="IPR038765">
    <property type="entry name" value="Papain-like_cys_pep_sf"/>
</dbReference>
<evidence type="ECO:0000256" key="4">
    <source>
        <dbReference type="ARBA" id="ARBA00022807"/>
    </source>
</evidence>
<protein>
    <submittedName>
        <fullName evidence="6">NlpC/P60 family putative phage cell wall peptidase</fullName>
    </submittedName>
</protein>
<dbReference type="NCBIfam" id="TIGR02219">
    <property type="entry name" value="phage_NlpC_fam"/>
    <property type="match status" value="1"/>
</dbReference>
<keyword evidence="3" id="KW-0378">Hydrolase</keyword>
<dbReference type="Gene3D" id="3.90.1720.10">
    <property type="entry name" value="endopeptidase domain like (from Nostoc punctiforme)"/>
    <property type="match status" value="1"/>
</dbReference>
<keyword evidence="7" id="KW-1185">Reference proteome</keyword>
<keyword evidence="4" id="KW-0788">Thiol protease</keyword>
<dbReference type="SUPFAM" id="SSF54001">
    <property type="entry name" value="Cysteine proteinases"/>
    <property type="match status" value="1"/>
</dbReference>
<accession>A0ABS4DYY3</accession>
<evidence type="ECO:0000256" key="2">
    <source>
        <dbReference type="ARBA" id="ARBA00022670"/>
    </source>
</evidence>
<dbReference type="InterPro" id="IPR011929">
    <property type="entry name" value="Phage_pept_NlpC/P60"/>
</dbReference>
<evidence type="ECO:0000313" key="7">
    <source>
        <dbReference type="Proteomes" id="UP000759443"/>
    </source>
</evidence>
<evidence type="ECO:0000313" key="6">
    <source>
        <dbReference type="EMBL" id="MBP1850898.1"/>
    </source>
</evidence>
<organism evidence="6 7">
    <name type="scientific">Rhizobium halophytocola</name>
    <dbReference type="NCBI Taxonomy" id="735519"/>
    <lineage>
        <taxon>Bacteria</taxon>
        <taxon>Pseudomonadati</taxon>
        <taxon>Pseudomonadota</taxon>
        <taxon>Alphaproteobacteria</taxon>
        <taxon>Hyphomicrobiales</taxon>
        <taxon>Rhizobiaceae</taxon>
        <taxon>Rhizobium/Agrobacterium group</taxon>
        <taxon>Rhizobium</taxon>
    </lineage>
</organism>
<dbReference type="PROSITE" id="PS51935">
    <property type="entry name" value="NLPC_P60"/>
    <property type="match status" value="1"/>
</dbReference>
<gene>
    <name evidence="6" type="ORF">J2Z17_002335</name>
</gene>
<evidence type="ECO:0000259" key="5">
    <source>
        <dbReference type="PROSITE" id="PS51935"/>
    </source>
</evidence>
<dbReference type="RefSeq" id="WP_209945064.1">
    <property type="nucleotide sequence ID" value="NZ_JAGGJU010000005.1"/>
</dbReference>
<feature type="domain" description="NlpC/P60" evidence="5">
    <location>
        <begin position="4"/>
        <end position="150"/>
    </location>
</feature>
<proteinExistence type="inferred from homology"/>
<sequence length="152" mass="16405">MTEPLAGARVVDLARDWIGTPYRHQGTAKSVGCDCLGLIRGLWRELYGDEPETPGPYAADWAERGGSRENGGGERLLDAASRHLVTVDGLGKAEAGDVLIFRFRAGLPARHCGVLEGPSHFIHAYEQAGVVRSALVPGWRRRVAGVFRFPAG</sequence>
<dbReference type="EMBL" id="JAGGJU010000005">
    <property type="protein sequence ID" value="MBP1850898.1"/>
    <property type="molecule type" value="Genomic_DNA"/>
</dbReference>
<reference evidence="6 7" key="1">
    <citation type="submission" date="2021-03" db="EMBL/GenBank/DDBJ databases">
        <title>Genomic Encyclopedia of Type Strains, Phase IV (KMG-IV): sequencing the most valuable type-strain genomes for metagenomic binning, comparative biology and taxonomic classification.</title>
        <authorList>
            <person name="Goeker M."/>
        </authorList>
    </citation>
    <scope>NUCLEOTIDE SEQUENCE [LARGE SCALE GENOMIC DNA]</scope>
    <source>
        <strain evidence="6 7">DSM 21600</strain>
    </source>
</reference>
<dbReference type="Pfam" id="PF00877">
    <property type="entry name" value="NLPC_P60"/>
    <property type="match status" value="1"/>
</dbReference>